<dbReference type="SUPFAM" id="SSF56059">
    <property type="entry name" value="Glutathione synthetase ATP-binding domain-like"/>
    <property type="match status" value="1"/>
</dbReference>
<dbReference type="PROSITE" id="PS50979">
    <property type="entry name" value="BC"/>
    <property type="match status" value="1"/>
</dbReference>
<accession>A0ABR0B8U5</accession>
<dbReference type="Gene3D" id="1.20.1260.10">
    <property type="match status" value="1"/>
</dbReference>
<feature type="compositionally biased region" description="Polar residues" evidence="6">
    <location>
        <begin position="316"/>
        <end position="327"/>
    </location>
</feature>
<evidence type="ECO:0000259" key="7">
    <source>
        <dbReference type="PROSITE" id="PS50975"/>
    </source>
</evidence>
<evidence type="ECO:0000256" key="4">
    <source>
        <dbReference type="ARBA" id="ARBA00023267"/>
    </source>
</evidence>
<evidence type="ECO:0000256" key="6">
    <source>
        <dbReference type="SAM" id="MobiDB-lite"/>
    </source>
</evidence>
<dbReference type="InterPro" id="IPR005481">
    <property type="entry name" value="BC-like_N"/>
</dbReference>
<keyword evidence="1" id="KW-0436">Ligase</keyword>
<dbReference type="InterPro" id="IPR005479">
    <property type="entry name" value="CPAse_ATP-bd"/>
</dbReference>
<dbReference type="InterPro" id="IPR011054">
    <property type="entry name" value="Rudment_hybrid_motif"/>
</dbReference>
<proteinExistence type="predicted"/>
<evidence type="ECO:0000256" key="5">
    <source>
        <dbReference type="PROSITE-ProRule" id="PRU00409"/>
    </source>
</evidence>
<dbReference type="PANTHER" id="PTHR48095:SF2">
    <property type="entry name" value="BIOTIN CARBOXYLASE, CHLOROPLASTIC"/>
    <property type="match status" value="1"/>
</dbReference>
<evidence type="ECO:0000259" key="8">
    <source>
        <dbReference type="PROSITE" id="PS50979"/>
    </source>
</evidence>
<dbReference type="SUPFAM" id="SSF51246">
    <property type="entry name" value="Rudiment single hybrid motif"/>
    <property type="match status" value="1"/>
</dbReference>
<feature type="domain" description="ATP-grasp" evidence="7">
    <location>
        <begin position="103"/>
        <end position="299"/>
    </location>
</feature>
<evidence type="ECO:0000256" key="1">
    <source>
        <dbReference type="ARBA" id="ARBA00022598"/>
    </source>
</evidence>
<keyword evidence="4" id="KW-0092">Biotin</keyword>
<dbReference type="InterPro" id="IPR011764">
    <property type="entry name" value="Biotin_carboxylation_dom"/>
</dbReference>
<feature type="compositionally biased region" description="Basic and acidic residues" evidence="6">
    <location>
        <begin position="516"/>
        <end position="527"/>
    </location>
</feature>
<dbReference type="CDD" id="cd00657">
    <property type="entry name" value="Ferritin_like"/>
    <property type="match status" value="1"/>
</dbReference>
<name>A0ABR0B8U5_9CRUS</name>
<dbReference type="SUPFAM" id="SSF52440">
    <property type="entry name" value="PreATP-grasp domain"/>
    <property type="match status" value="1"/>
</dbReference>
<feature type="domain" description="Biotin carboxylation" evidence="8">
    <location>
        <begin position="1"/>
        <end position="427"/>
    </location>
</feature>
<keyword evidence="3 5" id="KW-0067">ATP-binding</keyword>
<dbReference type="InterPro" id="IPR009078">
    <property type="entry name" value="Ferritin-like_SF"/>
</dbReference>
<dbReference type="Gene3D" id="3.30.470.20">
    <property type="entry name" value="ATP-grasp fold, B domain"/>
    <property type="match status" value="1"/>
</dbReference>
<dbReference type="Pfam" id="PF02785">
    <property type="entry name" value="Biotin_carb_C"/>
    <property type="match status" value="1"/>
</dbReference>
<keyword evidence="2 5" id="KW-0547">Nucleotide-binding</keyword>
<dbReference type="Pfam" id="PF02786">
    <property type="entry name" value="CPSase_L_D2"/>
    <property type="match status" value="1"/>
</dbReference>
<dbReference type="SUPFAM" id="SSF47240">
    <property type="entry name" value="Ferritin-like"/>
    <property type="match status" value="1"/>
</dbReference>
<feature type="region of interest" description="Disordered" evidence="6">
    <location>
        <begin position="549"/>
        <end position="587"/>
    </location>
</feature>
<keyword evidence="10" id="KW-1185">Reference proteome</keyword>
<comment type="caution">
    <text evidence="9">The sequence shown here is derived from an EMBL/GenBank/DDBJ whole genome shotgun (WGS) entry which is preliminary data.</text>
</comment>
<dbReference type="PROSITE" id="PS50975">
    <property type="entry name" value="ATP_GRASP"/>
    <property type="match status" value="1"/>
</dbReference>
<evidence type="ECO:0000256" key="2">
    <source>
        <dbReference type="ARBA" id="ARBA00022741"/>
    </source>
</evidence>
<gene>
    <name evidence="9" type="ORF">OUZ56_032408</name>
</gene>
<organism evidence="9 10">
    <name type="scientific">Daphnia magna</name>
    <dbReference type="NCBI Taxonomy" id="35525"/>
    <lineage>
        <taxon>Eukaryota</taxon>
        <taxon>Metazoa</taxon>
        <taxon>Ecdysozoa</taxon>
        <taxon>Arthropoda</taxon>
        <taxon>Crustacea</taxon>
        <taxon>Branchiopoda</taxon>
        <taxon>Diplostraca</taxon>
        <taxon>Cladocera</taxon>
        <taxon>Anomopoda</taxon>
        <taxon>Daphniidae</taxon>
        <taxon>Daphnia</taxon>
    </lineage>
</organism>
<dbReference type="PANTHER" id="PTHR48095">
    <property type="entry name" value="PYRUVATE CARBOXYLASE SUBUNIT A"/>
    <property type="match status" value="1"/>
</dbReference>
<dbReference type="Pfam" id="PF00289">
    <property type="entry name" value="Biotin_carb_N"/>
    <property type="match status" value="1"/>
</dbReference>
<evidence type="ECO:0000313" key="10">
    <source>
        <dbReference type="Proteomes" id="UP001234178"/>
    </source>
</evidence>
<reference evidence="9 10" key="1">
    <citation type="journal article" date="2023" name="Nucleic Acids Res.">
        <title>The hologenome of Daphnia magna reveals possible DNA methylation and microbiome-mediated evolution of the host genome.</title>
        <authorList>
            <person name="Chaturvedi A."/>
            <person name="Li X."/>
            <person name="Dhandapani V."/>
            <person name="Marshall H."/>
            <person name="Kissane S."/>
            <person name="Cuenca-Cambronero M."/>
            <person name="Asole G."/>
            <person name="Calvet F."/>
            <person name="Ruiz-Romero M."/>
            <person name="Marangio P."/>
            <person name="Guigo R."/>
            <person name="Rago D."/>
            <person name="Mirbahai L."/>
            <person name="Eastwood N."/>
            <person name="Colbourne J.K."/>
            <person name="Zhou J."/>
            <person name="Mallon E."/>
            <person name="Orsini L."/>
        </authorList>
    </citation>
    <scope>NUCLEOTIDE SEQUENCE [LARGE SCALE GENOMIC DNA]</scope>
    <source>
        <strain evidence="9">LRV0_1</strain>
    </source>
</reference>
<dbReference type="InterPro" id="IPR051602">
    <property type="entry name" value="ACC_Biotin_Carboxylase"/>
</dbReference>
<feature type="compositionally biased region" description="Basic residues" evidence="6">
    <location>
        <begin position="487"/>
        <end position="499"/>
    </location>
</feature>
<feature type="compositionally biased region" description="Polar residues" evidence="6">
    <location>
        <begin position="573"/>
        <end position="583"/>
    </location>
</feature>
<dbReference type="InterPro" id="IPR011761">
    <property type="entry name" value="ATP-grasp"/>
</dbReference>
<evidence type="ECO:0000313" key="9">
    <source>
        <dbReference type="EMBL" id="KAK4045001.1"/>
    </source>
</evidence>
<dbReference type="SMART" id="SM00878">
    <property type="entry name" value="Biotin_carb_C"/>
    <property type="match status" value="1"/>
</dbReference>
<protein>
    <submittedName>
        <fullName evidence="9">Uncharacterized protein</fullName>
    </submittedName>
</protein>
<feature type="region of interest" description="Disordered" evidence="6">
    <location>
        <begin position="312"/>
        <end position="343"/>
    </location>
</feature>
<dbReference type="Proteomes" id="UP001234178">
    <property type="component" value="Unassembled WGS sequence"/>
</dbReference>
<dbReference type="PROSITE" id="PS00866">
    <property type="entry name" value="CPSASE_1"/>
    <property type="match status" value="1"/>
</dbReference>
<dbReference type="EMBL" id="JAOYFB010000041">
    <property type="protein sequence ID" value="KAK4045001.1"/>
    <property type="molecule type" value="Genomic_DNA"/>
</dbReference>
<dbReference type="InterPro" id="IPR005482">
    <property type="entry name" value="Biotin_COase_C"/>
</dbReference>
<evidence type="ECO:0000256" key="3">
    <source>
        <dbReference type="ARBA" id="ARBA00022840"/>
    </source>
</evidence>
<dbReference type="PROSITE" id="PS00867">
    <property type="entry name" value="CPSASE_2"/>
    <property type="match status" value="1"/>
</dbReference>
<dbReference type="InterPro" id="IPR012347">
    <property type="entry name" value="Ferritin-like"/>
</dbReference>
<dbReference type="InterPro" id="IPR016185">
    <property type="entry name" value="PreATP-grasp_dom_sf"/>
</dbReference>
<feature type="region of interest" description="Disordered" evidence="6">
    <location>
        <begin position="478"/>
        <end position="527"/>
    </location>
</feature>
<sequence>MRACRELGIATVAVHSTADERALHVRFADEAVCIGPADARRSYLHIPAIISAAEITGADAIHPGYGFLSENSEFARLCGKCGITFIGPSPESMYAWGDKVRSRENAARFGLPLLTGSAVLRDAAHAVEEANRVGFPVILKASGGGGGRGMRIVRTTEEVAAAFSQATHEAEAGFKNPDVYLERFIERPKHIEFQVLADKHGGIWTLGERECSLQRRHQKVMEEAPSPALGAEKRQAIGERIRTAIRETGYTSLGTLEFIMDEHGELFFLEMNTRVQVEHTVTEMVTGLDLVALQIRAAAGRNSISRTPVPGAFAATRSSAESTQKTQRPLRRGPVSSPSTSPRWAGVRVDSGVYGGFTVPSHYDSMLAKLIVHAPTRAEAIVRMRRALDEFLIGGIRTNIPLHKKLLADPEVHDAPTSGPKDATCTLWAASFFGFRVPKRLSSGQAAPSISRIPAFPRRAYENVVAYRFGLAHRPLRVPQRADRHQSGPRRRWRRRSREQRRGDRWRSGASSPEAARYHPRESEPPDLMKKLSLTVSASLLAIAGCGAEPIHTNPGPQPTNPIPTAEPVAAPSASTVTDLSPQQAPPPEPIHVNPGPREIPSAAPSADVAKPTNVHARQIHRDPWPDFAAFDKDAYAEPLRRHAADLWRRRSQMEYASVAQFTRISAELADHLVPLPWHGVFARIITDEVRHAEICAQLARALHPEAVADASYTLPPWPWPKRPAGDSWEEVAVWAAHALLVSSCLGEALSVPSYEALVVVSTDGVVTETLQQIRKDEPLHATFGWELVQALVRDVPTVRPSLQANLGNYLRGFEASMGDGIPLSEIAGRSIEIAADGPNLGTLTGEQTAFLYYATLESELLPRLLELGLDGAQALLATAHFAPQ</sequence>